<dbReference type="GO" id="GO:0016020">
    <property type="term" value="C:membrane"/>
    <property type="evidence" value="ECO:0007669"/>
    <property type="project" value="UniProtKB-SubCell"/>
</dbReference>
<dbReference type="Proteomes" id="UP000799302">
    <property type="component" value="Unassembled WGS sequence"/>
</dbReference>
<dbReference type="SUPFAM" id="SSF103481">
    <property type="entry name" value="Multidrug resistance efflux transporter EmrE"/>
    <property type="match status" value="1"/>
</dbReference>
<evidence type="ECO:0000256" key="3">
    <source>
        <dbReference type="ARBA" id="ARBA00022989"/>
    </source>
</evidence>
<feature type="transmembrane region" description="Helical" evidence="5">
    <location>
        <begin position="251"/>
        <end position="269"/>
    </location>
</feature>
<comment type="subcellular location">
    <subcellularLocation>
        <location evidence="1">Membrane</location>
        <topology evidence="1">Multi-pass membrane protein</topology>
    </subcellularLocation>
</comment>
<dbReference type="PANTHER" id="PTHR22911:SF6">
    <property type="entry name" value="SOLUTE CARRIER FAMILY 35 MEMBER G1"/>
    <property type="match status" value="1"/>
</dbReference>
<evidence type="ECO:0000313" key="7">
    <source>
        <dbReference type="EMBL" id="KAF2666400.1"/>
    </source>
</evidence>
<evidence type="ECO:0000256" key="4">
    <source>
        <dbReference type="ARBA" id="ARBA00023136"/>
    </source>
</evidence>
<feature type="transmembrane region" description="Helical" evidence="5">
    <location>
        <begin position="160"/>
        <end position="178"/>
    </location>
</feature>
<proteinExistence type="predicted"/>
<feature type="domain" description="EamA" evidence="6">
    <location>
        <begin position="217"/>
        <end position="351"/>
    </location>
</feature>
<feature type="transmembrane region" description="Helical" evidence="5">
    <location>
        <begin position="33"/>
        <end position="53"/>
    </location>
</feature>
<feature type="transmembrane region" description="Helical" evidence="5">
    <location>
        <begin position="216"/>
        <end position="239"/>
    </location>
</feature>
<evidence type="ECO:0000313" key="8">
    <source>
        <dbReference type="Proteomes" id="UP000799302"/>
    </source>
</evidence>
<feature type="transmembrane region" description="Helical" evidence="5">
    <location>
        <begin position="281"/>
        <end position="303"/>
    </location>
</feature>
<name>A0A6A6U3A1_9PEZI</name>
<keyword evidence="8" id="KW-1185">Reference proteome</keyword>
<keyword evidence="3 5" id="KW-1133">Transmembrane helix</keyword>
<dbReference type="OrthoDB" id="306876at2759"/>
<dbReference type="InterPro" id="IPR000620">
    <property type="entry name" value="EamA_dom"/>
</dbReference>
<feature type="domain" description="EamA" evidence="6">
    <location>
        <begin position="31"/>
        <end position="171"/>
    </location>
</feature>
<evidence type="ECO:0000256" key="5">
    <source>
        <dbReference type="SAM" id="Phobius"/>
    </source>
</evidence>
<reference evidence="7" key="1">
    <citation type="journal article" date="2020" name="Stud. Mycol.">
        <title>101 Dothideomycetes genomes: a test case for predicting lifestyles and emergence of pathogens.</title>
        <authorList>
            <person name="Haridas S."/>
            <person name="Albert R."/>
            <person name="Binder M."/>
            <person name="Bloem J."/>
            <person name="Labutti K."/>
            <person name="Salamov A."/>
            <person name="Andreopoulos B."/>
            <person name="Baker S."/>
            <person name="Barry K."/>
            <person name="Bills G."/>
            <person name="Bluhm B."/>
            <person name="Cannon C."/>
            <person name="Castanera R."/>
            <person name="Culley D."/>
            <person name="Daum C."/>
            <person name="Ezra D."/>
            <person name="Gonzalez J."/>
            <person name="Henrissat B."/>
            <person name="Kuo A."/>
            <person name="Liang C."/>
            <person name="Lipzen A."/>
            <person name="Lutzoni F."/>
            <person name="Magnuson J."/>
            <person name="Mondo S."/>
            <person name="Nolan M."/>
            <person name="Ohm R."/>
            <person name="Pangilinan J."/>
            <person name="Park H.-J."/>
            <person name="Ramirez L."/>
            <person name="Alfaro M."/>
            <person name="Sun H."/>
            <person name="Tritt A."/>
            <person name="Yoshinaga Y."/>
            <person name="Zwiers L.-H."/>
            <person name="Turgeon B."/>
            <person name="Goodwin S."/>
            <person name="Spatafora J."/>
            <person name="Crous P."/>
            <person name="Grigoriev I."/>
        </authorList>
    </citation>
    <scope>NUCLEOTIDE SEQUENCE</scope>
    <source>
        <strain evidence="7">CBS 115976</strain>
    </source>
</reference>
<organism evidence="7 8">
    <name type="scientific">Microthyrium microscopicum</name>
    <dbReference type="NCBI Taxonomy" id="703497"/>
    <lineage>
        <taxon>Eukaryota</taxon>
        <taxon>Fungi</taxon>
        <taxon>Dikarya</taxon>
        <taxon>Ascomycota</taxon>
        <taxon>Pezizomycotina</taxon>
        <taxon>Dothideomycetes</taxon>
        <taxon>Dothideomycetes incertae sedis</taxon>
        <taxon>Microthyriales</taxon>
        <taxon>Microthyriaceae</taxon>
        <taxon>Microthyrium</taxon>
    </lineage>
</organism>
<dbReference type="Pfam" id="PF00892">
    <property type="entry name" value="EamA"/>
    <property type="match status" value="2"/>
</dbReference>
<gene>
    <name evidence="7" type="ORF">BT63DRAFT_377242</name>
</gene>
<accession>A0A6A6U3A1</accession>
<dbReference type="EMBL" id="MU004239">
    <property type="protein sequence ID" value="KAF2666400.1"/>
    <property type="molecule type" value="Genomic_DNA"/>
</dbReference>
<evidence type="ECO:0000259" key="6">
    <source>
        <dbReference type="Pfam" id="PF00892"/>
    </source>
</evidence>
<feature type="transmembrane region" description="Helical" evidence="5">
    <location>
        <begin position="98"/>
        <end position="119"/>
    </location>
</feature>
<dbReference type="AlphaFoldDB" id="A0A6A6U3A1"/>
<dbReference type="PANTHER" id="PTHR22911">
    <property type="entry name" value="ACYL-MALONYL CONDENSING ENZYME-RELATED"/>
    <property type="match status" value="1"/>
</dbReference>
<evidence type="ECO:0000256" key="1">
    <source>
        <dbReference type="ARBA" id="ARBA00004141"/>
    </source>
</evidence>
<protein>
    <recommendedName>
        <fullName evidence="6">EamA domain-containing protein</fullName>
    </recommendedName>
</protein>
<keyword evidence="2 5" id="KW-0812">Transmembrane</keyword>
<sequence>MPNPHYQADEKDSGRRHGVTGFLHSFWGRNKGLVLVLIAQIFGVLMNVTTRLLELEGNNGKGMHPFQILLARMFITVVLASLYMYYTKTPDFPLGAKPVRKILVARGLGGFFGVFGMYYSLQYLPLADATVITFLAPGMACWACSYFLKEPFTRTEQIAALISLFGVVLIARPASLFSSNADQATEPLAAASIGNTTISEPEDRFSYDNVTPEQRIMAVMMAMLGVFGAACALTTLRWIGNRAHPLISVNYFATWCTIVSAVAILFFPGVDFVLPANLKEWTLLGFLGICGFIMQYLLAAGLAVEKSSRATNMIYTQMLFALGFDKLIFGTNPALLSMVGSSLILSSAIYVAIQKANNQVPPTSKDPRSVDASEELGLVQHVDSEDLDASSSRSP</sequence>
<keyword evidence="4 5" id="KW-0472">Membrane</keyword>
<feature type="transmembrane region" description="Helical" evidence="5">
    <location>
        <begin position="65"/>
        <end position="86"/>
    </location>
</feature>
<evidence type="ECO:0000256" key="2">
    <source>
        <dbReference type="ARBA" id="ARBA00022692"/>
    </source>
</evidence>
<dbReference type="InterPro" id="IPR037185">
    <property type="entry name" value="EmrE-like"/>
</dbReference>